<organism evidence="1 2">
    <name type="scientific">Clostridium collagenovorans DSM 3089</name>
    <dbReference type="NCBI Taxonomy" id="1121306"/>
    <lineage>
        <taxon>Bacteria</taxon>
        <taxon>Bacillati</taxon>
        <taxon>Bacillota</taxon>
        <taxon>Clostridia</taxon>
        <taxon>Eubacteriales</taxon>
        <taxon>Clostridiaceae</taxon>
        <taxon>Clostridium</taxon>
    </lineage>
</organism>
<name>A0A1M5U2E3_9CLOT</name>
<dbReference type="EMBL" id="FQXP01000003">
    <property type="protein sequence ID" value="SHH57138.1"/>
    <property type="molecule type" value="Genomic_DNA"/>
</dbReference>
<sequence>MEFNKRDMKSILKAGAKARGILLSEFRADLQATVDEAIESPDHEVPEKLQRVFWEQTPTPEE</sequence>
<proteinExistence type="predicted"/>
<gene>
    <name evidence="1" type="ORF">SAMN02745196_00817</name>
</gene>
<dbReference type="AlphaFoldDB" id="A0A1M5U2E3"/>
<dbReference type="OrthoDB" id="1654374at2"/>
<evidence type="ECO:0000313" key="2">
    <source>
        <dbReference type="Proteomes" id="UP000184526"/>
    </source>
</evidence>
<dbReference type="STRING" id="1121306.SAMN02745196_00817"/>
<evidence type="ECO:0000313" key="1">
    <source>
        <dbReference type="EMBL" id="SHH57138.1"/>
    </source>
</evidence>
<accession>A0A1M5U2E3</accession>
<reference evidence="1 2" key="1">
    <citation type="submission" date="2016-11" db="EMBL/GenBank/DDBJ databases">
        <authorList>
            <person name="Jaros S."/>
            <person name="Januszkiewicz K."/>
            <person name="Wedrychowicz H."/>
        </authorList>
    </citation>
    <scope>NUCLEOTIDE SEQUENCE [LARGE SCALE GENOMIC DNA]</scope>
    <source>
        <strain evidence="1 2">DSM 3089</strain>
    </source>
</reference>
<dbReference type="Proteomes" id="UP000184526">
    <property type="component" value="Unassembled WGS sequence"/>
</dbReference>
<protein>
    <submittedName>
        <fullName evidence="1">Uncharacterized protein</fullName>
    </submittedName>
</protein>
<keyword evidence="2" id="KW-1185">Reference proteome</keyword>